<dbReference type="PANTHER" id="PTHR11406">
    <property type="entry name" value="PHOSPHOGLYCERATE KINASE"/>
    <property type="match status" value="1"/>
</dbReference>
<keyword evidence="6 9" id="KW-0547">Nucleotide-binding</keyword>
<evidence type="ECO:0000256" key="6">
    <source>
        <dbReference type="ARBA" id="ARBA00022741"/>
    </source>
</evidence>
<keyword evidence="9" id="KW-0324">Glycolysis</keyword>
<feature type="binding site" evidence="9">
    <location>
        <position position="323"/>
    </location>
    <ligand>
        <name>ATP</name>
        <dbReference type="ChEBI" id="CHEBI:30616"/>
    </ligand>
</feature>
<keyword evidence="5 9" id="KW-0808">Transferase</keyword>
<dbReference type="RefSeq" id="WP_420906089.1">
    <property type="nucleotide sequence ID" value="NZ_BAAFGK010000004.1"/>
</dbReference>
<dbReference type="InterPro" id="IPR015911">
    <property type="entry name" value="Phosphoglycerate_kinase_CS"/>
</dbReference>
<evidence type="ECO:0000256" key="2">
    <source>
        <dbReference type="ARBA" id="ARBA00008982"/>
    </source>
</evidence>
<evidence type="ECO:0000256" key="4">
    <source>
        <dbReference type="ARBA" id="ARBA00013061"/>
    </source>
</evidence>
<feature type="binding site" evidence="9">
    <location>
        <begin position="21"/>
        <end position="23"/>
    </location>
    <ligand>
        <name>substrate</name>
    </ligand>
</feature>
<feature type="binding site" evidence="9">
    <location>
        <position position="292"/>
    </location>
    <ligand>
        <name>ATP</name>
        <dbReference type="ChEBI" id="CHEBI:30616"/>
    </ligand>
</feature>
<comment type="subunit">
    <text evidence="3 9">Monomer.</text>
</comment>
<evidence type="ECO:0000256" key="1">
    <source>
        <dbReference type="ARBA" id="ARBA00000642"/>
    </source>
</evidence>
<dbReference type="Proteomes" id="UP001628193">
    <property type="component" value="Unassembled WGS sequence"/>
</dbReference>
<feature type="binding site" evidence="9">
    <location>
        <begin position="60"/>
        <end position="63"/>
    </location>
    <ligand>
        <name>substrate</name>
    </ligand>
</feature>
<evidence type="ECO:0000256" key="8">
    <source>
        <dbReference type="ARBA" id="ARBA00022840"/>
    </source>
</evidence>
<dbReference type="PRINTS" id="PR00477">
    <property type="entry name" value="PHGLYCKINASE"/>
</dbReference>
<protein>
    <recommendedName>
        <fullName evidence="4 9">Phosphoglycerate kinase</fullName>
        <ecNumber evidence="4 9">2.7.2.3</ecNumber>
    </recommendedName>
</protein>
<reference evidence="11 12" key="1">
    <citation type="submission" date="2024-05" db="EMBL/GenBank/DDBJ databases">
        <authorList>
            <consortium name="Candidatus Magnetaquicoccaceae bacterium FCR-1 genome sequencing consortium"/>
            <person name="Shimoshige H."/>
            <person name="Shimamura S."/>
            <person name="Taoka A."/>
            <person name="Kobayashi H."/>
            <person name="Maekawa T."/>
        </authorList>
    </citation>
    <scope>NUCLEOTIDE SEQUENCE [LARGE SCALE GENOMIC DNA]</scope>
    <source>
        <strain evidence="11 12">FCR-1</strain>
    </source>
</reference>
<reference evidence="11 12" key="2">
    <citation type="submission" date="2024-09" db="EMBL/GenBank/DDBJ databases">
        <title>Draft genome sequence of Candidatus Magnetaquicoccaceae bacterium FCR-1.</title>
        <authorList>
            <person name="Shimoshige H."/>
            <person name="Shimamura S."/>
            <person name="Taoka A."/>
            <person name="Kobayashi H."/>
            <person name="Maekawa T."/>
        </authorList>
    </citation>
    <scope>NUCLEOTIDE SEQUENCE [LARGE SCALE GENOMIC DNA]</scope>
    <source>
        <strain evidence="11 12">FCR-1</strain>
    </source>
</reference>
<dbReference type="Gene3D" id="3.40.50.1260">
    <property type="entry name" value="Phosphoglycerate kinase, N-terminal domain"/>
    <property type="match status" value="2"/>
</dbReference>
<keyword evidence="8 9" id="KW-0067">ATP-binding</keyword>
<evidence type="ECO:0000313" key="11">
    <source>
        <dbReference type="EMBL" id="GAB0056879.1"/>
    </source>
</evidence>
<organism evidence="11 12">
    <name type="scientific">Candidatus Magnetaquiglobus chichijimensis</name>
    <dbReference type="NCBI Taxonomy" id="3141448"/>
    <lineage>
        <taxon>Bacteria</taxon>
        <taxon>Pseudomonadati</taxon>
        <taxon>Pseudomonadota</taxon>
        <taxon>Magnetococcia</taxon>
        <taxon>Magnetococcales</taxon>
        <taxon>Candidatus Magnetaquicoccaceae</taxon>
        <taxon>Candidatus Magnetaquiglobus</taxon>
    </lineage>
</organism>
<evidence type="ECO:0000256" key="10">
    <source>
        <dbReference type="RuleBase" id="RU000532"/>
    </source>
</evidence>
<dbReference type="SUPFAM" id="SSF53748">
    <property type="entry name" value="Phosphoglycerate kinase"/>
    <property type="match status" value="1"/>
</dbReference>
<dbReference type="PANTHER" id="PTHR11406:SF23">
    <property type="entry name" value="PHOSPHOGLYCERATE KINASE 1, CHLOROPLASTIC-RELATED"/>
    <property type="match status" value="1"/>
</dbReference>
<comment type="similarity">
    <text evidence="2 9 10">Belongs to the phosphoglycerate kinase family.</text>
</comment>
<evidence type="ECO:0000313" key="12">
    <source>
        <dbReference type="Proteomes" id="UP001628193"/>
    </source>
</evidence>
<keyword evidence="9" id="KW-0963">Cytoplasm</keyword>
<dbReference type="GO" id="GO:0016301">
    <property type="term" value="F:kinase activity"/>
    <property type="evidence" value="ECO:0007669"/>
    <property type="project" value="UniProtKB-KW"/>
</dbReference>
<name>A0ABQ0C7M0_9PROT</name>
<comment type="subcellular location">
    <subcellularLocation>
        <location evidence="9">Cytoplasm</location>
    </subcellularLocation>
</comment>
<evidence type="ECO:0000256" key="9">
    <source>
        <dbReference type="HAMAP-Rule" id="MF_00145"/>
    </source>
</evidence>
<dbReference type="Pfam" id="PF00162">
    <property type="entry name" value="PGK"/>
    <property type="match status" value="1"/>
</dbReference>
<comment type="pathway">
    <text evidence="9">Carbohydrate degradation; glycolysis; pyruvate from D-glyceraldehyde 3-phosphate: step 2/5.</text>
</comment>
<feature type="binding site" evidence="9">
    <location>
        <position position="37"/>
    </location>
    <ligand>
        <name>substrate</name>
    </ligand>
</feature>
<dbReference type="PROSITE" id="PS00111">
    <property type="entry name" value="PGLYCERATE_KINASE"/>
    <property type="match status" value="1"/>
</dbReference>
<dbReference type="InterPro" id="IPR036043">
    <property type="entry name" value="Phosphoglycerate_kinase_sf"/>
</dbReference>
<proteinExistence type="inferred from homology"/>
<dbReference type="EC" id="2.7.2.3" evidence="4 9"/>
<keyword evidence="12" id="KW-1185">Reference proteome</keyword>
<dbReference type="InterPro" id="IPR001576">
    <property type="entry name" value="Phosphoglycerate_kinase"/>
</dbReference>
<feature type="binding site" evidence="9">
    <location>
        <position position="117"/>
    </location>
    <ligand>
        <name>substrate</name>
    </ligand>
</feature>
<evidence type="ECO:0000256" key="3">
    <source>
        <dbReference type="ARBA" id="ARBA00011245"/>
    </source>
</evidence>
<accession>A0ABQ0C7M0</accession>
<comment type="catalytic activity">
    <reaction evidence="1 9 10">
        <text>(2R)-3-phosphoglycerate + ATP = (2R)-3-phospho-glyceroyl phosphate + ADP</text>
        <dbReference type="Rhea" id="RHEA:14801"/>
        <dbReference type="ChEBI" id="CHEBI:30616"/>
        <dbReference type="ChEBI" id="CHEBI:57604"/>
        <dbReference type="ChEBI" id="CHEBI:58272"/>
        <dbReference type="ChEBI" id="CHEBI:456216"/>
        <dbReference type="EC" id="2.7.2.3"/>
    </reaction>
</comment>
<dbReference type="EMBL" id="BAAFGK010000004">
    <property type="protein sequence ID" value="GAB0056879.1"/>
    <property type="molecule type" value="Genomic_DNA"/>
</dbReference>
<evidence type="ECO:0000256" key="5">
    <source>
        <dbReference type="ARBA" id="ARBA00022679"/>
    </source>
</evidence>
<comment type="caution">
    <text evidence="11">The sequence shown here is derived from an EMBL/GenBank/DDBJ whole genome shotgun (WGS) entry which is preliminary data.</text>
</comment>
<keyword evidence="7 9" id="KW-0418">Kinase</keyword>
<feature type="binding site" evidence="9">
    <location>
        <begin position="349"/>
        <end position="352"/>
    </location>
    <ligand>
        <name>ATP</name>
        <dbReference type="ChEBI" id="CHEBI:30616"/>
    </ligand>
</feature>
<feature type="binding site" evidence="9">
    <location>
        <position position="201"/>
    </location>
    <ligand>
        <name>ATP</name>
        <dbReference type="ChEBI" id="CHEBI:30616"/>
    </ligand>
</feature>
<dbReference type="HAMAP" id="MF_00145">
    <property type="entry name" value="Phosphoglyc_kinase"/>
    <property type="match status" value="1"/>
</dbReference>
<dbReference type="CDD" id="cd00318">
    <property type="entry name" value="Phosphoglycerate_kinase"/>
    <property type="match status" value="1"/>
</dbReference>
<feature type="binding site" evidence="9">
    <location>
        <position position="150"/>
    </location>
    <ligand>
        <name>substrate</name>
    </ligand>
</feature>
<sequence>MLKQTISDLDVAGKRVFIRVDFNVPMAADGSIGSDARIRKSLPTILNAMERGGRVILASHLGRPKNGVGPSLKPVATRLSELLGKPVPLAPDCIGPEVEAMVNALTPGDVMLLENVRLRPGEEKNDPELSAGFARLADVVVNDAFGTAHRAHASNVGVARLVPPAVSGLLMADELAFFHRAMIAPERPVLSLLGGSKVSTKIQLIESLLGKMDAILIGGAMAFTFILARGGQVGASLVEPEMLEIARQAETKAREAGVALVLPVDAVVSESTDGSGATRVVPADRIPDGWKGLDIGPETVKLFADHLAKAACVVWNGPVGMFEVPAFSNGTMALAHAIAQGSALSVTGGGDTEAAIAQAGVAEKISHISTGGGAFLELLEGKDLPGVSVLADA</sequence>
<dbReference type="PIRSF" id="PIRSF000724">
    <property type="entry name" value="Pgk"/>
    <property type="match status" value="1"/>
</dbReference>
<dbReference type="InterPro" id="IPR015824">
    <property type="entry name" value="Phosphoglycerate_kinase_N"/>
</dbReference>
<gene>
    <name evidence="9 11" type="primary">pgk</name>
    <name evidence="11" type="ORF">SIID45300_01194</name>
</gene>
<evidence type="ECO:0000256" key="7">
    <source>
        <dbReference type="ARBA" id="ARBA00022777"/>
    </source>
</evidence>